<feature type="domain" description="HECT" evidence="6">
    <location>
        <begin position="13"/>
        <end position="49"/>
    </location>
</feature>
<evidence type="ECO:0000259" key="5">
    <source>
        <dbReference type="PROSITE" id="PS50042"/>
    </source>
</evidence>
<dbReference type="PANTHER" id="PTHR23011">
    <property type="entry name" value="CYCLIC NUCLEOTIDE-BINDING DOMAIN CONTAINING PROTEIN"/>
    <property type="match status" value="1"/>
</dbReference>
<dbReference type="Gene3D" id="2.60.120.10">
    <property type="entry name" value="Jelly Rolls"/>
    <property type="match status" value="2"/>
</dbReference>
<dbReference type="InterPro" id="IPR000595">
    <property type="entry name" value="cNMP-bd_dom"/>
</dbReference>
<feature type="region of interest" description="Disordered" evidence="4">
    <location>
        <begin position="58"/>
        <end position="179"/>
    </location>
</feature>
<name>A0A7S3DEE5_9EUKA</name>
<reference evidence="7" key="1">
    <citation type="submission" date="2021-01" db="EMBL/GenBank/DDBJ databases">
        <authorList>
            <person name="Corre E."/>
            <person name="Pelletier E."/>
            <person name="Niang G."/>
            <person name="Scheremetjew M."/>
            <person name="Finn R."/>
            <person name="Kale V."/>
            <person name="Holt S."/>
            <person name="Cochrane G."/>
            <person name="Meng A."/>
            <person name="Brown T."/>
            <person name="Cohen L."/>
        </authorList>
    </citation>
    <scope>NUCLEOTIDE SEQUENCE</scope>
    <source>
        <strain evidence="7">NIES-2562</strain>
    </source>
</reference>
<dbReference type="InterPro" id="IPR014710">
    <property type="entry name" value="RmlC-like_jellyroll"/>
</dbReference>
<feature type="region of interest" description="Disordered" evidence="4">
    <location>
        <begin position="578"/>
        <end position="629"/>
    </location>
</feature>
<dbReference type="Pfam" id="PF00027">
    <property type="entry name" value="cNMP_binding"/>
    <property type="match status" value="1"/>
</dbReference>
<protein>
    <recommendedName>
        <fullName evidence="8">Cyclic nucleotide-binding domain-containing protein</fullName>
    </recommendedName>
</protein>
<feature type="compositionally biased region" description="Acidic residues" evidence="4">
    <location>
        <begin position="61"/>
        <end position="70"/>
    </location>
</feature>
<comment type="caution">
    <text evidence="2">Lacks conserved residue(s) required for the propagation of feature annotation.</text>
</comment>
<feature type="region of interest" description="Disordered" evidence="4">
    <location>
        <begin position="755"/>
        <end position="804"/>
    </location>
</feature>
<evidence type="ECO:0000256" key="4">
    <source>
        <dbReference type="SAM" id="MobiDB-lite"/>
    </source>
</evidence>
<dbReference type="Gene3D" id="3.90.1750.10">
    <property type="entry name" value="Hect, E3 ligase catalytic domains"/>
    <property type="match status" value="1"/>
</dbReference>
<dbReference type="PROSITE" id="PS50042">
    <property type="entry name" value="CNMP_BINDING_3"/>
    <property type="match status" value="1"/>
</dbReference>
<evidence type="ECO:0008006" key="8">
    <source>
        <dbReference type="Google" id="ProtNLM"/>
    </source>
</evidence>
<dbReference type="AlphaFoldDB" id="A0A7S3DEE5"/>
<evidence type="ECO:0000259" key="6">
    <source>
        <dbReference type="PROSITE" id="PS50237"/>
    </source>
</evidence>
<sequence>MDSRVLHTLSKFSASNMRATWMVTMEGEEAIDCGGVSRELMDLAMKALFGSYVWKNPREEGDVDMDENEGGEGGGEGGKSGRQVSFLAVSKPGEEEKDDAEEVREKKTNDLPAGLLVQNVPEPTPGERSRKLIRRLSMRVTESPLLRRGSSSGASTPEMGSPRDGSPSRRTQDSASPRKSMLQRFHLHAGDDDNDNDSERVKREELRAHFEKVEAERRERERIAKEAEEKRVEDIKDSYRQAENADILLKARLEEIEKSDLLPHEKEEAAAEQIDCRAIVDPEVQAPLLFTNIEEGIGSHNYSRILDRHFELALMKSPLLRSERDIKVINRWLSNSDFLSHHSLPVRQEICSRMRVVRSRGGDFLFHAGDKANDFYYILSGAVTVERASTTSDAVVVLKTLVKGNAFGFASLYSNNYCPNDEELEKIVAMQNPKNKGKGDAMKEGFARVRTVSKVKLLTKKLLAVARAPRRNATVRIYEDSVLLAVSHDDYVASLAKYDLSQVYRQDIYAKLRALRGFTIFLSWGHDELVKLASSIRIHHLKMDRIALDVGEKPKSLYFVKSGTCYMLYPRQVAGADGGERPLSPFSKRRKSSMLGRPGTAGGGTSERKRSESMRGGRGKGEEETKEDRARVLARFHQPSKELFQAINQNKAFQTLKKEAQKTEAADKEEKPLLPPGADTPVPSPTPSGRASKMSGRTSGMSTTSTSLPTPEALLEEEGYRKDDDDGSNFEEIMTLQAGSVFGIDPYFYHLSQSSQTKGATREVGLVEDSDEEGGREGEKRRRKKKGGGGGGGGIGTMSKREKEERADAILLEKAESSMQKPSPVRIKTDTHVELLELPLAELWRLGEKTSVEVHERHPLVVMDLRRHLGQRAQWDKQKREIVTSCLRPHSKTVLAKKRENGEKGI</sequence>
<evidence type="ECO:0000256" key="1">
    <source>
        <dbReference type="ARBA" id="ARBA00022786"/>
    </source>
</evidence>
<dbReference type="PROSITE" id="PS50237">
    <property type="entry name" value="HECT"/>
    <property type="match status" value="1"/>
</dbReference>
<dbReference type="PANTHER" id="PTHR23011:SF28">
    <property type="entry name" value="CYCLIC NUCLEOTIDE-BINDING DOMAIN CONTAINING PROTEIN"/>
    <property type="match status" value="1"/>
</dbReference>
<dbReference type="GO" id="GO:0004842">
    <property type="term" value="F:ubiquitin-protein transferase activity"/>
    <property type="evidence" value="ECO:0007669"/>
    <property type="project" value="InterPro"/>
</dbReference>
<feature type="compositionally biased region" description="Basic and acidic residues" evidence="4">
    <location>
        <begin position="657"/>
        <end position="672"/>
    </location>
</feature>
<dbReference type="InterPro" id="IPR035983">
    <property type="entry name" value="Hect_E3_ubiquitin_ligase"/>
</dbReference>
<feature type="compositionally biased region" description="Low complexity" evidence="4">
    <location>
        <begin position="692"/>
        <end position="707"/>
    </location>
</feature>
<dbReference type="SUPFAM" id="SSF51206">
    <property type="entry name" value="cAMP-binding domain-like"/>
    <property type="match status" value="2"/>
</dbReference>
<dbReference type="InterPro" id="IPR000569">
    <property type="entry name" value="HECT_dom"/>
</dbReference>
<feature type="domain" description="Cyclic nucleotide-binding" evidence="5">
    <location>
        <begin position="338"/>
        <end position="415"/>
    </location>
</feature>
<dbReference type="SUPFAM" id="SSF56204">
    <property type="entry name" value="Hect, E3 ligase catalytic domain"/>
    <property type="match status" value="1"/>
</dbReference>
<dbReference type="CDD" id="cd00038">
    <property type="entry name" value="CAP_ED"/>
    <property type="match status" value="1"/>
</dbReference>
<gene>
    <name evidence="7" type="ORF">PBIL07802_LOCUS17164</name>
</gene>
<keyword evidence="3" id="KW-0175">Coiled coil</keyword>
<evidence type="ECO:0000256" key="3">
    <source>
        <dbReference type="SAM" id="Coils"/>
    </source>
</evidence>
<evidence type="ECO:0000256" key="2">
    <source>
        <dbReference type="PROSITE-ProRule" id="PRU00104"/>
    </source>
</evidence>
<accession>A0A7S3DEE5</accession>
<feature type="compositionally biased region" description="Basic and acidic residues" evidence="4">
    <location>
        <begin position="606"/>
        <end position="629"/>
    </location>
</feature>
<dbReference type="SMART" id="SM00100">
    <property type="entry name" value="cNMP"/>
    <property type="match status" value="1"/>
</dbReference>
<organism evidence="7">
    <name type="scientific">Palpitomonas bilix</name>
    <dbReference type="NCBI Taxonomy" id="652834"/>
    <lineage>
        <taxon>Eukaryota</taxon>
        <taxon>Eukaryota incertae sedis</taxon>
    </lineage>
</organism>
<feature type="compositionally biased region" description="Gly residues" evidence="4">
    <location>
        <begin position="71"/>
        <end position="80"/>
    </location>
</feature>
<feature type="coiled-coil region" evidence="3">
    <location>
        <begin position="196"/>
        <end position="245"/>
    </location>
</feature>
<proteinExistence type="predicted"/>
<dbReference type="InterPro" id="IPR018490">
    <property type="entry name" value="cNMP-bd_dom_sf"/>
</dbReference>
<evidence type="ECO:0000313" key="7">
    <source>
        <dbReference type="EMBL" id="CAE0254915.1"/>
    </source>
</evidence>
<dbReference type="EMBL" id="HBIB01026532">
    <property type="protein sequence ID" value="CAE0254915.1"/>
    <property type="molecule type" value="Transcribed_RNA"/>
</dbReference>
<keyword evidence="1 2" id="KW-0833">Ubl conjugation pathway</keyword>
<feature type="region of interest" description="Disordered" evidence="4">
    <location>
        <begin position="657"/>
        <end position="728"/>
    </location>
</feature>